<evidence type="ECO:0000256" key="6">
    <source>
        <dbReference type="SAM" id="MobiDB-lite"/>
    </source>
</evidence>
<evidence type="ECO:0000256" key="5">
    <source>
        <dbReference type="ARBA" id="ARBA00023254"/>
    </source>
</evidence>
<evidence type="ECO:0000256" key="1">
    <source>
        <dbReference type="ARBA" id="ARBA00004123"/>
    </source>
</evidence>
<feature type="domain" description="HORMA" evidence="7">
    <location>
        <begin position="32"/>
        <end position="257"/>
    </location>
</feature>
<evidence type="ECO:0000256" key="2">
    <source>
        <dbReference type="ARBA" id="ARBA00004286"/>
    </source>
</evidence>
<protein>
    <submittedName>
        <fullName evidence="8">HORMA domain family protein</fullName>
    </submittedName>
</protein>
<dbReference type="VEuPathDB" id="TriTrypDB:LdCL_360016800"/>
<keyword evidence="5" id="KW-0469">Meiosis</keyword>
<organism evidence="8 9">
    <name type="scientific">Leishmania donovani</name>
    <dbReference type="NCBI Taxonomy" id="5661"/>
    <lineage>
        <taxon>Eukaryota</taxon>
        <taxon>Discoba</taxon>
        <taxon>Euglenozoa</taxon>
        <taxon>Kinetoplastea</taxon>
        <taxon>Metakinetoplastina</taxon>
        <taxon>Trypanosomatida</taxon>
        <taxon>Trypanosomatidae</taxon>
        <taxon>Leishmaniinae</taxon>
        <taxon>Leishmania</taxon>
    </lineage>
</organism>
<comment type="subcellular location">
    <subcellularLocation>
        <location evidence="2">Chromosome</location>
    </subcellularLocation>
    <subcellularLocation>
        <location evidence="1">Nucleus</location>
    </subcellularLocation>
</comment>
<dbReference type="GO" id="GO:0005634">
    <property type="term" value="C:nucleus"/>
    <property type="evidence" value="ECO:0007669"/>
    <property type="project" value="UniProtKB-SubCell"/>
</dbReference>
<dbReference type="PROSITE" id="PS50815">
    <property type="entry name" value="HORMA"/>
    <property type="match status" value="1"/>
</dbReference>
<evidence type="ECO:0000259" key="7">
    <source>
        <dbReference type="PROSITE" id="PS50815"/>
    </source>
</evidence>
<dbReference type="GO" id="GO:0005694">
    <property type="term" value="C:chromosome"/>
    <property type="evidence" value="ECO:0007669"/>
    <property type="project" value="UniProtKB-SubCell"/>
</dbReference>
<keyword evidence="3" id="KW-0158">Chromosome</keyword>
<evidence type="ECO:0000256" key="4">
    <source>
        <dbReference type="ARBA" id="ARBA00023242"/>
    </source>
</evidence>
<accession>A0A504XLE9</accession>
<dbReference type="GO" id="GO:0051321">
    <property type="term" value="P:meiotic cell cycle"/>
    <property type="evidence" value="ECO:0007669"/>
    <property type="project" value="UniProtKB-KW"/>
</dbReference>
<dbReference type="PANTHER" id="PTHR48225">
    <property type="entry name" value="HORMA DOMAIN-CONTAINING PROTEIN 1"/>
    <property type="match status" value="1"/>
</dbReference>
<evidence type="ECO:0000313" key="8">
    <source>
        <dbReference type="EMBL" id="TPP48229.1"/>
    </source>
</evidence>
<dbReference type="FunFam" id="3.30.900.10:FF:000019">
    <property type="entry name" value="Predicted HORMA domain protein"/>
    <property type="match status" value="1"/>
</dbReference>
<dbReference type="Proteomes" id="UP000318447">
    <property type="component" value="Unassembled WGS sequence"/>
</dbReference>
<dbReference type="PANTHER" id="PTHR48225:SF7">
    <property type="entry name" value="MEIOSIS-SPECIFIC PROTEIN HOP1"/>
    <property type="match status" value="1"/>
</dbReference>
<dbReference type="EMBL" id="RHLC01000054">
    <property type="protein sequence ID" value="TPP48229.1"/>
    <property type="molecule type" value="Genomic_DNA"/>
</dbReference>
<proteinExistence type="predicted"/>
<reference evidence="9" key="1">
    <citation type="submission" date="2019-02" db="EMBL/GenBank/DDBJ databases">
        <title>FDA dAtabase for Regulatory Grade micrObial Sequences (FDA-ARGOS): Supporting development and validation of Infectious Disease Dx tests.</title>
        <authorList>
            <person name="Duncan R."/>
            <person name="Fisher C."/>
            <person name="Tallon L."/>
            <person name="Sadzewicz L."/>
            <person name="Sengamalay N."/>
            <person name="Ott S."/>
            <person name="Godinez A."/>
            <person name="Nagaraj S."/>
            <person name="Vavikolanu K."/>
            <person name="Nadendla S."/>
            <person name="Aluvathingal J."/>
            <person name="Sichtig H."/>
        </authorList>
    </citation>
    <scope>NUCLEOTIDE SEQUENCE [LARGE SCALE GENOMIC DNA]</scope>
    <source>
        <strain evidence="9">FDAARGOS_361</strain>
    </source>
</reference>
<dbReference type="InterPro" id="IPR051294">
    <property type="entry name" value="HORMA_MeioticProgression"/>
</dbReference>
<keyword evidence="4" id="KW-0539">Nucleus</keyword>
<dbReference type="InterPro" id="IPR003511">
    <property type="entry name" value="HORMA_dom"/>
</dbReference>
<dbReference type="AlphaFoldDB" id="A0A504XLE9"/>
<gene>
    <name evidence="8" type="ORF">CGC21_12895</name>
</gene>
<dbReference type="Pfam" id="PF02301">
    <property type="entry name" value="HORMA"/>
    <property type="match status" value="1"/>
</dbReference>
<evidence type="ECO:0000313" key="9">
    <source>
        <dbReference type="Proteomes" id="UP000318447"/>
    </source>
</evidence>
<dbReference type="VEuPathDB" id="TriTrypDB:LdBPK_361170.1"/>
<sequence length="560" mass="60917">MDFFAASAKDPASVLRRQKAASSEAEPPVNQTQSLAAIRNFVRASVSCITYARGLCSDNAYEQRPFLGLPLRQLIPSTTESVTISEWIEKGAFDALNRNYLKEMSLCVYDAACRELLESYCFGFNYTGDGERAQMTLNAAQTIADGANTTAVSQSSGGAVGIPTYRKRRCSKQEIQHLLTSILERLMDVVESLPPMLSERVLTMRLTYYDAVTPASYEPPCFAPASEHMARLYQDEVKHHVHIGSVDTSHHLFSVAIRHPLLQQIHRQMTGRTTSAVATATGRVPLAVDESAAVSMPSDPLRSGWESSFSSDPAVSSALAPAGATVTHGVVANHVSCGRLLCADGEGAAFDAESAGEENAACSSLGEVSRGSAGRARTGEALRPCEVAALDGVHRLMEKSTSGGERRLLRPSELTYLLFAAFVFTKAPSARGGRGELKADEVEAYRVLRCPFDVSAEAVLLVLQRLSREDFLQPCNARGAPTPKKPRAQDGSTPTPAIREWLVPDPPASLLQQLMQVDALTELLTHESHLVLQELSVYLTREEWRRAPRAMTAKRRLRAA</sequence>
<name>A0A504XLE9_LEIDO</name>
<comment type="caution">
    <text evidence="8">The sequence shown here is derived from an EMBL/GenBank/DDBJ whole genome shotgun (WGS) entry which is preliminary data.</text>
</comment>
<dbReference type="VEuPathDB" id="TriTrypDB:LDHU3_36.1510"/>
<evidence type="ECO:0000256" key="3">
    <source>
        <dbReference type="ARBA" id="ARBA00022454"/>
    </source>
</evidence>
<dbReference type="Gene3D" id="3.30.900.10">
    <property type="entry name" value="HORMA domain"/>
    <property type="match status" value="1"/>
</dbReference>
<dbReference type="SUPFAM" id="SSF56019">
    <property type="entry name" value="The spindle assembly checkpoint protein mad2"/>
    <property type="match status" value="1"/>
</dbReference>
<feature type="region of interest" description="Disordered" evidence="6">
    <location>
        <begin position="474"/>
        <end position="495"/>
    </location>
</feature>
<dbReference type="InterPro" id="IPR036570">
    <property type="entry name" value="HORMA_dom_sf"/>
</dbReference>